<protein>
    <recommendedName>
        <fullName evidence="2">Fucose-specific lectin</fullName>
    </recommendedName>
</protein>
<dbReference type="EMBL" id="ML742044">
    <property type="protein sequence ID" value="KAE8153064.1"/>
    <property type="molecule type" value="Genomic_DNA"/>
</dbReference>
<dbReference type="OrthoDB" id="407298at2759"/>
<keyword evidence="3 4" id="KW-0430">Lectin</keyword>
<sequence>MSQAGAQQVLFRTGIAAVNSQDHLRVYFQDTQGGIRETMFEGSTWSNGTEKNVITRAKLDTPVAATSKKLEHIRVYSLNQENMIQERCYDAKSGWYDGAMTRAKFQVAPYSQLGSIFLAGMEELHLRIYAQKPDNTIQEYSWNGKEWKEDTNLGPALAGTGIGVTSFKYLDQKGPSIRVFFQTPDLKLVQRAYDPHTGWYKELYTIFDKAPPRTSIAATSFGASKDGIYLRIYFVNYDNTAWQVSWDHGKGYWDKRSITPVVPGSELAIISWGSFAQGGPDLRMYLQNGTYVSAVSEWMWTSAHGSAMGKDALPPA</sequence>
<evidence type="ECO:0000313" key="5">
    <source>
        <dbReference type="Proteomes" id="UP000325780"/>
    </source>
</evidence>
<dbReference type="Pfam" id="PF07938">
    <property type="entry name" value="Fungal_lectin"/>
    <property type="match status" value="1"/>
</dbReference>
<name>A0A5N6U3B3_ASPAV</name>
<reference evidence="4 5" key="1">
    <citation type="submission" date="2019-04" db="EMBL/GenBank/DDBJ databases">
        <title>Friends and foes A comparative genomics study of 23 Aspergillus species from section Flavi.</title>
        <authorList>
            <consortium name="DOE Joint Genome Institute"/>
            <person name="Kjaerbolling I."/>
            <person name="Vesth T."/>
            <person name="Frisvad J.C."/>
            <person name="Nybo J.L."/>
            <person name="Theobald S."/>
            <person name="Kildgaard S."/>
            <person name="Isbrandt T."/>
            <person name="Kuo A."/>
            <person name="Sato A."/>
            <person name="Lyhne E.K."/>
            <person name="Kogle M.E."/>
            <person name="Wiebenga A."/>
            <person name="Kun R.S."/>
            <person name="Lubbers R.J."/>
            <person name="Makela M.R."/>
            <person name="Barry K."/>
            <person name="Chovatia M."/>
            <person name="Clum A."/>
            <person name="Daum C."/>
            <person name="Haridas S."/>
            <person name="He G."/>
            <person name="LaButti K."/>
            <person name="Lipzen A."/>
            <person name="Mondo S."/>
            <person name="Riley R."/>
            <person name="Salamov A."/>
            <person name="Simmons B.A."/>
            <person name="Magnuson J.K."/>
            <person name="Henrissat B."/>
            <person name="Mortensen U.H."/>
            <person name="Larsen T.O."/>
            <person name="Devries R.P."/>
            <person name="Grigoriev I.V."/>
            <person name="Machida M."/>
            <person name="Baker S.E."/>
            <person name="Andersen M.R."/>
        </authorList>
    </citation>
    <scope>NUCLEOTIDE SEQUENCE [LARGE SCALE GENOMIC DNA]</scope>
    <source>
        <strain evidence="4 5">IBT 18842</strain>
    </source>
</reference>
<proteinExistence type="inferred from homology"/>
<keyword evidence="5" id="KW-1185">Reference proteome</keyword>
<gene>
    <name evidence="4" type="ORF">BDV25DRAFT_150157</name>
</gene>
<dbReference type="GO" id="GO:0030246">
    <property type="term" value="F:carbohydrate binding"/>
    <property type="evidence" value="ECO:0007669"/>
    <property type="project" value="UniProtKB-KW"/>
</dbReference>
<dbReference type="Proteomes" id="UP000325780">
    <property type="component" value="Unassembled WGS sequence"/>
</dbReference>
<dbReference type="Gene3D" id="2.120.10.70">
    <property type="entry name" value="Fucose-specific lectin"/>
    <property type="match status" value="1"/>
</dbReference>
<evidence type="ECO:0000313" key="4">
    <source>
        <dbReference type="EMBL" id="KAE8153064.1"/>
    </source>
</evidence>
<dbReference type="SUPFAM" id="SSF89372">
    <property type="entry name" value="Fucose-specific lectin"/>
    <property type="match status" value="1"/>
</dbReference>
<accession>A0A5N6U3B3</accession>
<evidence type="ECO:0000256" key="2">
    <source>
        <dbReference type="ARBA" id="ARBA00015560"/>
    </source>
</evidence>
<dbReference type="AlphaFoldDB" id="A0A5N6U3B3"/>
<comment type="similarity">
    <text evidence="1">Belongs to the fungal fucose-specific lectin family.</text>
</comment>
<organism evidence="4 5">
    <name type="scientific">Aspergillus avenaceus</name>
    <dbReference type="NCBI Taxonomy" id="36643"/>
    <lineage>
        <taxon>Eukaryota</taxon>
        <taxon>Fungi</taxon>
        <taxon>Dikarya</taxon>
        <taxon>Ascomycota</taxon>
        <taxon>Pezizomycotina</taxon>
        <taxon>Eurotiomycetes</taxon>
        <taxon>Eurotiomycetidae</taxon>
        <taxon>Eurotiales</taxon>
        <taxon>Aspergillaceae</taxon>
        <taxon>Aspergillus</taxon>
        <taxon>Aspergillus subgen. Circumdati</taxon>
    </lineage>
</organism>
<dbReference type="InterPro" id="IPR012475">
    <property type="entry name" value="Fungal_lectin"/>
</dbReference>
<evidence type="ECO:0000256" key="3">
    <source>
        <dbReference type="ARBA" id="ARBA00022734"/>
    </source>
</evidence>
<evidence type="ECO:0000256" key="1">
    <source>
        <dbReference type="ARBA" id="ARBA00009042"/>
    </source>
</evidence>